<gene>
    <name evidence="1" type="ORF">SAMN05660706_12552</name>
</gene>
<dbReference type="InterPro" id="IPR036412">
    <property type="entry name" value="HAD-like_sf"/>
</dbReference>
<keyword evidence="2" id="KW-1185">Reference proteome</keyword>
<sequence length="178" mass="20284">MLIGVDIDNTIADTNHELIKRFGIKMESYPDPAVPVDFFKTKNCLKLLARTKAFPVSAQILTAISRSGGQLVYVTSRPLITNFITHRWLELNGYPFGPVVYTTSDKKAEIACTNSFYAFFEDDPLVAQLLLRSGVLVFLKDWPYNRDITASKLFRFKKWHEIEKLLVSAAISNIHKQQ</sequence>
<dbReference type="STRING" id="39060.SAMN05660706_12552"/>
<name>A0A1I6E4I8_9FIRM</name>
<dbReference type="OrthoDB" id="2471595at2"/>
<dbReference type="Gene3D" id="3.40.50.1000">
    <property type="entry name" value="HAD superfamily/HAD-like"/>
    <property type="match status" value="1"/>
</dbReference>
<evidence type="ECO:0000313" key="2">
    <source>
        <dbReference type="Proteomes" id="UP000199584"/>
    </source>
</evidence>
<dbReference type="SUPFAM" id="SSF56784">
    <property type="entry name" value="HAD-like"/>
    <property type="match status" value="1"/>
</dbReference>
<dbReference type="EMBL" id="FOYM01000025">
    <property type="protein sequence ID" value="SFR12557.1"/>
    <property type="molecule type" value="Genomic_DNA"/>
</dbReference>
<organism evidence="1 2">
    <name type="scientific">Desulfoscipio geothermicus DSM 3669</name>
    <dbReference type="NCBI Taxonomy" id="1121426"/>
    <lineage>
        <taxon>Bacteria</taxon>
        <taxon>Bacillati</taxon>
        <taxon>Bacillota</taxon>
        <taxon>Clostridia</taxon>
        <taxon>Eubacteriales</taxon>
        <taxon>Desulfallaceae</taxon>
        <taxon>Desulfoscipio</taxon>
    </lineage>
</organism>
<dbReference type="Proteomes" id="UP000199584">
    <property type="component" value="Unassembled WGS sequence"/>
</dbReference>
<proteinExistence type="predicted"/>
<dbReference type="RefSeq" id="WP_092485661.1">
    <property type="nucleotide sequence ID" value="NZ_FOYM01000025.1"/>
</dbReference>
<dbReference type="AlphaFoldDB" id="A0A1I6E4I8"/>
<dbReference type="InterPro" id="IPR023214">
    <property type="entry name" value="HAD_sf"/>
</dbReference>
<evidence type="ECO:0000313" key="1">
    <source>
        <dbReference type="EMBL" id="SFR12557.1"/>
    </source>
</evidence>
<protein>
    <submittedName>
        <fullName evidence="1">Uncharacterized protein, HAD superfamily</fullName>
    </submittedName>
</protein>
<reference evidence="2" key="1">
    <citation type="submission" date="2016-10" db="EMBL/GenBank/DDBJ databases">
        <authorList>
            <person name="Varghese N."/>
            <person name="Submissions S."/>
        </authorList>
    </citation>
    <scope>NUCLEOTIDE SEQUENCE [LARGE SCALE GENOMIC DNA]</scope>
    <source>
        <strain evidence="2">DSM 3669</strain>
    </source>
</reference>
<accession>A0A1I6E4I8</accession>